<evidence type="ECO:0000256" key="8">
    <source>
        <dbReference type="RuleBase" id="RU000394"/>
    </source>
</evidence>
<keyword evidence="3 8" id="KW-0067">ATP-binding</keyword>
<dbReference type="PANTHER" id="PTHR47968">
    <property type="entry name" value="CENTROMERE PROTEIN E"/>
    <property type="match status" value="1"/>
</dbReference>
<dbReference type="GO" id="GO:0007018">
    <property type="term" value="P:microtubule-based movement"/>
    <property type="evidence" value="ECO:0007669"/>
    <property type="project" value="InterPro"/>
</dbReference>
<gene>
    <name evidence="11" type="ORF">HYC85_016253</name>
</gene>
<comment type="caution">
    <text evidence="7">Lacks conserved residue(s) required for the propagation of feature annotation.</text>
</comment>
<dbReference type="InterPro" id="IPR027640">
    <property type="entry name" value="Kinesin-like_fam"/>
</dbReference>
<dbReference type="GO" id="GO:0008017">
    <property type="term" value="F:microtubule binding"/>
    <property type="evidence" value="ECO:0007669"/>
    <property type="project" value="InterPro"/>
</dbReference>
<dbReference type="GO" id="GO:0005524">
    <property type="term" value="F:ATP binding"/>
    <property type="evidence" value="ECO:0007669"/>
    <property type="project" value="UniProtKB-KW"/>
</dbReference>
<dbReference type="AlphaFoldDB" id="A0A7J7H0G9"/>
<accession>A0A7J7H0G9</accession>
<keyword evidence="4 9" id="KW-0175">Coiled coil</keyword>
<dbReference type="PROSITE" id="PS00411">
    <property type="entry name" value="KINESIN_MOTOR_1"/>
    <property type="match status" value="1"/>
</dbReference>
<dbReference type="SMART" id="SM00129">
    <property type="entry name" value="KISc"/>
    <property type="match status" value="1"/>
</dbReference>
<evidence type="ECO:0000256" key="2">
    <source>
        <dbReference type="ARBA" id="ARBA00022741"/>
    </source>
</evidence>
<evidence type="ECO:0000256" key="6">
    <source>
        <dbReference type="ARBA" id="ARBA00061495"/>
    </source>
</evidence>
<dbReference type="GO" id="GO:0005874">
    <property type="term" value="C:microtubule"/>
    <property type="evidence" value="ECO:0007669"/>
    <property type="project" value="UniProtKB-KW"/>
</dbReference>
<evidence type="ECO:0000259" key="10">
    <source>
        <dbReference type="PROSITE" id="PS50067"/>
    </source>
</evidence>
<feature type="domain" description="Kinesin motor" evidence="10">
    <location>
        <begin position="3"/>
        <end position="334"/>
    </location>
</feature>
<feature type="coiled-coil region" evidence="9">
    <location>
        <begin position="412"/>
        <end position="446"/>
    </location>
</feature>
<evidence type="ECO:0000256" key="5">
    <source>
        <dbReference type="ARBA" id="ARBA00023175"/>
    </source>
</evidence>
<dbReference type="GO" id="GO:0003777">
    <property type="term" value="F:microtubule motor activity"/>
    <property type="evidence" value="ECO:0007669"/>
    <property type="project" value="InterPro"/>
</dbReference>
<comment type="similarity">
    <text evidence="6">Belongs to the TRAFAC class myosin-kinesin ATPase superfamily. Kinesin family. KIN-1 subfamily.</text>
</comment>
<dbReference type="InterPro" id="IPR001752">
    <property type="entry name" value="Kinesin_motor_dom"/>
</dbReference>
<keyword evidence="5 8" id="KW-0505">Motor protein</keyword>
<evidence type="ECO:0000256" key="9">
    <source>
        <dbReference type="SAM" id="Coils"/>
    </source>
</evidence>
<evidence type="ECO:0000256" key="1">
    <source>
        <dbReference type="ARBA" id="ARBA00022701"/>
    </source>
</evidence>
<dbReference type="InterPro" id="IPR019821">
    <property type="entry name" value="Kinesin_motor_CS"/>
</dbReference>
<dbReference type="PANTHER" id="PTHR47968:SF17">
    <property type="entry name" value="KINESIN-LIKE PROTEIN"/>
    <property type="match status" value="1"/>
</dbReference>
<name>A0A7J7H0G9_CAMSI</name>
<dbReference type="InterPro" id="IPR027417">
    <property type="entry name" value="P-loop_NTPase"/>
</dbReference>
<dbReference type="Proteomes" id="UP000593564">
    <property type="component" value="Unassembled WGS sequence"/>
</dbReference>
<dbReference type="Pfam" id="PF00225">
    <property type="entry name" value="Kinesin"/>
    <property type="match status" value="1"/>
</dbReference>
<dbReference type="InterPro" id="IPR036961">
    <property type="entry name" value="Kinesin_motor_dom_sf"/>
</dbReference>
<evidence type="ECO:0000313" key="12">
    <source>
        <dbReference type="Proteomes" id="UP000593564"/>
    </source>
</evidence>
<evidence type="ECO:0000256" key="7">
    <source>
        <dbReference type="PROSITE-ProRule" id="PRU00283"/>
    </source>
</evidence>
<comment type="caution">
    <text evidence="11">The sequence shown here is derived from an EMBL/GenBank/DDBJ whole genome shotgun (WGS) entry which is preliminary data.</text>
</comment>
<sequence length="516" mass="57172">MSNITVCARFRPPSSKERIDHGDGICIRSLDLETFIFKDEKQEEYTFSFDRVFHDGSEQADVFEFLALPIVRDAVNGINGTIITYGQGPSILDCDEQKKGLLPRVVGELFNAIKISEDASKYTIKLSMVEIYMEKVRDLFDLSKDNIQIKENKMQGILLSGVTEISLLDRADALQSLSHAAAYKILNMQSGIANRAVGETQMNMASSRSHCAYIFTVQQELTTDKRVKTGKLILVDLAGSEKIEKTGAEGRVLEEAKTINKSLSALGNVINALTCGPPSKANHIPYRDSKLTRLLQDALGGNSQTALLCCCSPSLSNASESLSTLRFGARAKHIKASPRVSSKEDKYEKKHGAPTLANDESCKRILDKLREKLDVEDVKLLEELFVLEGIFFDLSSVEDLESAYEDVTLRTISSLQHAVEELVVTVEELKRENRALKAKLEAAERSDELCKESVEGISFLHKILDIGFFIPWIGSFFHANTFHSNLTDINMIEKSFVFIALSVDAVVSGSAEAPVM</sequence>
<dbReference type="EMBL" id="JACBKZ010000007">
    <property type="protein sequence ID" value="KAF5946025.1"/>
    <property type="molecule type" value="Genomic_DNA"/>
</dbReference>
<keyword evidence="1 8" id="KW-0493">Microtubule</keyword>
<dbReference type="PRINTS" id="PR00380">
    <property type="entry name" value="KINESINHEAVY"/>
</dbReference>
<keyword evidence="2 8" id="KW-0547">Nucleotide-binding</keyword>
<reference evidence="12" key="1">
    <citation type="journal article" date="2020" name="Nat. Commun.">
        <title>Genome assembly of wild tea tree DASZ reveals pedigree and selection history of tea varieties.</title>
        <authorList>
            <person name="Zhang W."/>
            <person name="Zhang Y."/>
            <person name="Qiu H."/>
            <person name="Guo Y."/>
            <person name="Wan H."/>
            <person name="Zhang X."/>
            <person name="Scossa F."/>
            <person name="Alseekh S."/>
            <person name="Zhang Q."/>
            <person name="Wang P."/>
            <person name="Xu L."/>
            <person name="Schmidt M.H."/>
            <person name="Jia X."/>
            <person name="Li D."/>
            <person name="Zhu A."/>
            <person name="Guo F."/>
            <person name="Chen W."/>
            <person name="Ni D."/>
            <person name="Usadel B."/>
            <person name="Fernie A.R."/>
            <person name="Wen W."/>
        </authorList>
    </citation>
    <scope>NUCLEOTIDE SEQUENCE [LARGE SCALE GENOMIC DNA]</scope>
    <source>
        <strain evidence="12">cv. G240</strain>
    </source>
</reference>
<protein>
    <recommendedName>
        <fullName evidence="8">Kinesin-like protein</fullName>
    </recommendedName>
</protein>
<reference evidence="11 12" key="2">
    <citation type="submission" date="2020-07" db="EMBL/GenBank/DDBJ databases">
        <title>Genome assembly of wild tea tree DASZ reveals pedigree and selection history of tea varieties.</title>
        <authorList>
            <person name="Zhang W."/>
        </authorList>
    </citation>
    <scope>NUCLEOTIDE SEQUENCE [LARGE SCALE GENOMIC DNA]</scope>
    <source>
        <strain evidence="12">cv. G240</strain>
        <tissue evidence="11">Leaf</tissue>
    </source>
</reference>
<evidence type="ECO:0000256" key="4">
    <source>
        <dbReference type="ARBA" id="ARBA00023054"/>
    </source>
</evidence>
<evidence type="ECO:0000313" key="11">
    <source>
        <dbReference type="EMBL" id="KAF5946025.1"/>
    </source>
</evidence>
<dbReference type="PROSITE" id="PS50067">
    <property type="entry name" value="KINESIN_MOTOR_2"/>
    <property type="match status" value="1"/>
</dbReference>
<dbReference type="SUPFAM" id="SSF52540">
    <property type="entry name" value="P-loop containing nucleoside triphosphate hydrolases"/>
    <property type="match status" value="1"/>
</dbReference>
<organism evidence="11 12">
    <name type="scientific">Camellia sinensis</name>
    <name type="common">Tea plant</name>
    <name type="synonym">Thea sinensis</name>
    <dbReference type="NCBI Taxonomy" id="4442"/>
    <lineage>
        <taxon>Eukaryota</taxon>
        <taxon>Viridiplantae</taxon>
        <taxon>Streptophyta</taxon>
        <taxon>Embryophyta</taxon>
        <taxon>Tracheophyta</taxon>
        <taxon>Spermatophyta</taxon>
        <taxon>Magnoliopsida</taxon>
        <taxon>eudicotyledons</taxon>
        <taxon>Gunneridae</taxon>
        <taxon>Pentapetalae</taxon>
        <taxon>asterids</taxon>
        <taxon>Ericales</taxon>
        <taxon>Theaceae</taxon>
        <taxon>Camellia</taxon>
    </lineage>
</organism>
<keyword evidence="12" id="KW-1185">Reference proteome</keyword>
<dbReference type="Gene3D" id="3.40.850.10">
    <property type="entry name" value="Kinesin motor domain"/>
    <property type="match status" value="1"/>
</dbReference>
<evidence type="ECO:0000256" key="3">
    <source>
        <dbReference type="ARBA" id="ARBA00022840"/>
    </source>
</evidence>
<proteinExistence type="inferred from homology"/>
<dbReference type="FunFam" id="3.40.850.10:FF:000114">
    <property type="entry name" value="Kinesin-like protein"/>
    <property type="match status" value="1"/>
</dbReference>